<accession>A0A7S2PT78</accession>
<evidence type="ECO:0000313" key="1">
    <source>
        <dbReference type="EMBL" id="CAD9615081.1"/>
    </source>
</evidence>
<dbReference type="AlphaFoldDB" id="A0A7S2PT78"/>
<dbReference type="PANTHER" id="PTHR14614">
    <property type="entry name" value="HEPATOCELLULAR CARCINOMA-ASSOCIATED ANTIGEN"/>
    <property type="match status" value="1"/>
</dbReference>
<reference evidence="1" key="1">
    <citation type="submission" date="2021-01" db="EMBL/GenBank/DDBJ databases">
        <authorList>
            <person name="Corre E."/>
            <person name="Pelletier E."/>
            <person name="Niang G."/>
            <person name="Scheremetjew M."/>
            <person name="Finn R."/>
            <person name="Kale V."/>
            <person name="Holt S."/>
            <person name="Cochrane G."/>
            <person name="Meng A."/>
            <person name="Brown T."/>
            <person name="Cohen L."/>
        </authorList>
    </citation>
    <scope>NUCLEOTIDE SEQUENCE</scope>
    <source>
        <strain evidence="1">B650</strain>
    </source>
</reference>
<dbReference type="InterPro" id="IPR029063">
    <property type="entry name" value="SAM-dependent_MTases_sf"/>
</dbReference>
<dbReference type="SUPFAM" id="SSF53335">
    <property type="entry name" value="S-adenosyl-L-methionine-dependent methyltransferases"/>
    <property type="match status" value="1"/>
</dbReference>
<organism evidence="1">
    <name type="scientific">Leptocylindrus danicus</name>
    <dbReference type="NCBI Taxonomy" id="163516"/>
    <lineage>
        <taxon>Eukaryota</taxon>
        <taxon>Sar</taxon>
        <taxon>Stramenopiles</taxon>
        <taxon>Ochrophyta</taxon>
        <taxon>Bacillariophyta</taxon>
        <taxon>Coscinodiscophyceae</taxon>
        <taxon>Chaetocerotophycidae</taxon>
        <taxon>Leptocylindrales</taxon>
        <taxon>Leptocylindraceae</taxon>
        <taxon>Leptocylindrus</taxon>
    </lineage>
</organism>
<evidence type="ECO:0008006" key="2">
    <source>
        <dbReference type="Google" id="ProtNLM"/>
    </source>
</evidence>
<dbReference type="EMBL" id="HBGY01033916">
    <property type="protein sequence ID" value="CAD9615081.1"/>
    <property type="molecule type" value="Transcribed_RNA"/>
</dbReference>
<dbReference type="Gene3D" id="3.40.50.150">
    <property type="entry name" value="Vaccinia Virus protein VP39"/>
    <property type="match status" value="1"/>
</dbReference>
<gene>
    <name evidence="1" type="ORF">LDAN0321_LOCUS21322</name>
</gene>
<dbReference type="InterPro" id="IPR019410">
    <property type="entry name" value="Methyltransf_16"/>
</dbReference>
<proteinExistence type="predicted"/>
<dbReference type="Pfam" id="PF10294">
    <property type="entry name" value="Methyltransf_16"/>
    <property type="match status" value="1"/>
</dbReference>
<name>A0A7S2PT78_9STRA</name>
<sequence length="256" mass="27955">MNNSASFANENDEDKQVFMDVNGRPIYFSEDWNVGIGGGLWSTGKALSFYFANHAEQLSSNLMKLKAPCKQTSGPGVSALELGSGNGFLSIVLAAALKEQGYIGIDELVVTDFADHLPLISRTVEANSHIFTDKSDDIITSTQCKNCQMHVVEHQWGVESVEPVLLDKKFDFIFGSDLAYRDSLHAPLIASLNMFSHSHTISLIGVTMVDTTPSFFTALEKAGFCFERLADGLLDPQFRGGTFGIIAIQKKCVANM</sequence>
<protein>
    <recommendedName>
        <fullName evidence="2">Calmodulin-lysine N-methyltransferase</fullName>
    </recommendedName>
</protein>